<keyword evidence="2" id="KW-1185">Reference proteome</keyword>
<comment type="caution">
    <text evidence="1">The sequence shown here is derived from an EMBL/GenBank/DDBJ whole genome shotgun (WGS) entry which is preliminary data.</text>
</comment>
<organism evidence="1 2">
    <name type="scientific">Dreissena polymorpha</name>
    <name type="common">Zebra mussel</name>
    <name type="synonym">Mytilus polymorpha</name>
    <dbReference type="NCBI Taxonomy" id="45954"/>
    <lineage>
        <taxon>Eukaryota</taxon>
        <taxon>Metazoa</taxon>
        <taxon>Spiralia</taxon>
        <taxon>Lophotrochozoa</taxon>
        <taxon>Mollusca</taxon>
        <taxon>Bivalvia</taxon>
        <taxon>Autobranchia</taxon>
        <taxon>Heteroconchia</taxon>
        <taxon>Euheterodonta</taxon>
        <taxon>Imparidentia</taxon>
        <taxon>Neoheterodontei</taxon>
        <taxon>Myida</taxon>
        <taxon>Dreissenoidea</taxon>
        <taxon>Dreissenidae</taxon>
        <taxon>Dreissena</taxon>
    </lineage>
</organism>
<dbReference type="AlphaFoldDB" id="A0A9D4HKJ6"/>
<dbReference type="EMBL" id="JAIWYP010000013">
    <property type="protein sequence ID" value="KAH3720919.1"/>
    <property type="molecule type" value="Genomic_DNA"/>
</dbReference>
<evidence type="ECO:0000313" key="2">
    <source>
        <dbReference type="Proteomes" id="UP000828390"/>
    </source>
</evidence>
<accession>A0A9D4HKJ6</accession>
<dbReference type="Proteomes" id="UP000828390">
    <property type="component" value="Unassembled WGS sequence"/>
</dbReference>
<gene>
    <name evidence="1" type="ORF">DPMN_063830</name>
</gene>
<reference evidence="1" key="1">
    <citation type="journal article" date="2019" name="bioRxiv">
        <title>The Genome of the Zebra Mussel, Dreissena polymorpha: A Resource for Invasive Species Research.</title>
        <authorList>
            <person name="McCartney M.A."/>
            <person name="Auch B."/>
            <person name="Kono T."/>
            <person name="Mallez S."/>
            <person name="Zhang Y."/>
            <person name="Obille A."/>
            <person name="Becker A."/>
            <person name="Abrahante J.E."/>
            <person name="Garbe J."/>
            <person name="Badalamenti J.P."/>
            <person name="Herman A."/>
            <person name="Mangelson H."/>
            <person name="Liachko I."/>
            <person name="Sullivan S."/>
            <person name="Sone E.D."/>
            <person name="Koren S."/>
            <person name="Silverstein K.A.T."/>
            <person name="Beckman K.B."/>
            <person name="Gohl D.M."/>
        </authorList>
    </citation>
    <scope>NUCLEOTIDE SEQUENCE</scope>
    <source>
        <strain evidence="1">Duluth1</strain>
        <tissue evidence="1">Whole animal</tissue>
    </source>
</reference>
<evidence type="ECO:0000313" key="1">
    <source>
        <dbReference type="EMBL" id="KAH3720919.1"/>
    </source>
</evidence>
<protein>
    <submittedName>
        <fullName evidence="1">Uncharacterized protein</fullName>
    </submittedName>
</protein>
<sequence length="82" mass="8897">MDKVMSIELSIPLSASVIDLPIRVDPFGNLMSDESSPLQPHCGYVYDIKALEIIESTLTAAQIAKYCAAFLSGKSIYTLTSN</sequence>
<reference evidence="1" key="2">
    <citation type="submission" date="2020-11" db="EMBL/GenBank/DDBJ databases">
        <authorList>
            <person name="McCartney M.A."/>
            <person name="Auch B."/>
            <person name="Kono T."/>
            <person name="Mallez S."/>
            <person name="Becker A."/>
            <person name="Gohl D.M."/>
            <person name="Silverstein K.A.T."/>
            <person name="Koren S."/>
            <person name="Bechman K.B."/>
            <person name="Herman A."/>
            <person name="Abrahante J.E."/>
            <person name="Garbe J."/>
        </authorList>
    </citation>
    <scope>NUCLEOTIDE SEQUENCE</scope>
    <source>
        <strain evidence="1">Duluth1</strain>
        <tissue evidence="1">Whole animal</tissue>
    </source>
</reference>
<name>A0A9D4HKJ6_DREPO</name>
<proteinExistence type="predicted"/>